<feature type="signal peptide" evidence="1">
    <location>
        <begin position="1"/>
        <end position="19"/>
    </location>
</feature>
<dbReference type="AlphaFoldDB" id="A0AAD8B270"/>
<sequence length="189" mass="21410">MHRLLLMSCISTVLTISEAANVAKRSMECAKLEQCPTYKLGLEIAASLSLPDEKQYKQLCRKNDELQKCFDDNKDDCEDDPVLNNVMRGAEALNFICSAEGKEGLDSISGSPCVNNQTTLPSAQIECVKSYHYYSSLYTDDDMSIDEETWEVIYDCLYFNHQKTCILESLKNLSREIRSMESRLVPLPP</sequence>
<feature type="chain" id="PRO_5042029848" description="DUF19 domain-containing protein" evidence="1">
    <location>
        <begin position="20"/>
        <end position="189"/>
    </location>
</feature>
<evidence type="ECO:0000256" key="1">
    <source>
        <dbReference type="SAM" id="SignalP"/>
    </source>
</evidence>
<dbReference type="Proteomes" id="UP001233172">
    <property type="component" value="Unassembled WGS sequence"/>
</dbReference>
<gene>
    <name evidence="2" type="ORF">Bpfe_023884</name>
</gene>
<proteinExistence type="predicted"/>
<reference evidence="2" key="2">
    <citation type="submission" date="2023-04" db="EMBL/GenBank/DDBJ databases">
        <authorList>
            <person name="Bu L."/>
            <person name="Lu L."/>
            <person name="Laidemitt M.R."/>
            <person name="Zhang S.M."/>
            <person name="Mutuku M."/>
            <person name="Mkoji G."/>
            <person name="Steinauer M."/>
            <person name="Loker E.S."/>
        </authorList>
    </citation>
    <scope>NUCLEOTIDE SEQUENCE</scope>
    <source>
        <strain evidence="2">KasaAsao</strain>
        <tissue evidence="2">Whole Snail</tissue>
    </source>
</reference>
<comment type="caution">
    <text evidence="2">The sequence shown here is derived from an EMBL/GenBank/DDBJ whole genome shotgun (WGS) entry which is preliminary data.</text>
</comment>
<evidence type="ECO:0008006" key="4">
    <source>
        <dbReference type="Google" id="ProtNLM"/>
    </source>
</evidence>
<accession>A0AAD8B270</accession>
<name>A0AAD8B270_BIOPF</name>
<dbReference type="EMBL" id="JASAOG010000161">
    <property type="protein sequence ID" value="KAK0046724.1"/>
    <property type="molecule type" value="Genomic_DNA"/>
</dbReference>
<evidence type="ECO:0000313" key="2">
    <source>
        <dbReference type="EMBL" id="KAK0046724.1"/>
    </source>
</evidence>
<keyword evidence="1" id="KW-0732">Signal</keyword>
<protein>
    <recommendedName>
        <fullName evidence="4">DUF19 domain-containing protein</fullName>
    </recommendedName>
</protein>
<keyword evidence="3" id="KW-1185">Reference proteome</keyword>
<organism evidence="2 3">
    <name type="scientific">Biomphalaria pfeifferi</name>
    <name type="common">Bloodfluke planorb</name>
    <name type="synonym">Freshwater snail</name>
    <dbReference type="NCBI Taxonomy" id="112525"/>
    <lineage>
        <taxon>Eukaryota</taxon>
        <taxon>Metazoa</taxon>
        <taxon>Spiralia</taxon>
        <taxon>Lophotrochozoa</taxon>
        <taxon>Mollusca</taxon>
        <taxon>Gastropoda</taxon>
        <taxon>Heterobranchia</taxon>
        <taxon>Euthyneura</taxon>
        <taxon>Panpulmonata</taxon>
        <taxon>Hygrophila</taxon>
        <taxon>Lymnaeoidea</taxon>
        <taxon>Planorbidae</taxon>
        <taxon>Biomphalaria</taxon>
    </lineage>
</organism>
<evidence type="ECO:0000313" key="3">
    <source>
        <dbReference type="Proteomes" id="UP001233172"/>
    </source>
</evidence>
<reference evidence="2" key="1">
    <citation type="journal article" date="2023" name="PLoS Negl. Trop. Dis.">
        <title>A genome sequence for Biomphalaria pfeifferi, the major vector snail for the human-infecting parasite Schistosoma mansoni.</title>
        <authorList>
            <person name="Bu L."/>
            <person name="Lu L."/>
            <person name="Laidemitt M.R."/>
            <person name="Zhang S.M."/>
            <person name="Mutuku M."/>
            <person name="Mkoji G."/>
            <person name="Steinauer M."/>
            <person name="Loker E.S."/>
        </authorList>
    </citation>
    <scope>NUCLEOTIDE SEQUENCE</scope>
    <source>
        <strain evidence="2">KasaAsao</strain>
    </source>
</reference>